<reference evidence="2" key="1">
    <citation type="submission" date="2018-01" db="EMBL/GenBank/DDBJ databases">
        <title>Testimony of 'menage a trois' revealed by the proteome of Megavirus virophage.</title>
        <authorList>
            <person name="Jeudy S."/>
            <person name="Bertaux L."/>
            <person name="Alempic J.-M."/>
            <person name="Lartigue A."/>
            <person name="Legendre M."/>
            <person name="Philippe N."/>
            <person name="Beucher L."/>
            <person name="Biondi E."/>
            <person name="Juul S."/>
            <person name="Turner D."/>
            <person name="Coute Y."/>
            <person name="Claverie J.-M."/>
            <person name="Abergel C."/>
        </authorList>
    </citation>
    <scope>NUCLEOTIDE SEQUENCE [LARGE SCALE GENOMIC DNA]</scope>
</reference>
<dbReference type="EMBL" id="MG807320">
    <property type="protein sequence ID" value="AVL95175.1"/>
    <property type="molecule type" value="Genomic_DNA"/>
</dbReference>
<gene>
    <name evidence="1" type="ORF">mc_788</name>
</gene>
<sequence length="399" mass="45898">MYSINQLPKNFQNVEVFGHYMANITTYLPLHTLIFTDQGYATVFTNKMNSIISTITPFLQTMDLIQCMMAYNLIIEAQDEIFKFVHSHFISVFTESPNLVWDRQILEALNRAFSLHESQTHCVEPMIVSDTNTYVDSEPEPMSVSDSDSTTTIEVGIESIPMELSPERFVPIDLELPQTDNHVVVDGLNFFGSILSTATENQADLGFMDVDRSVQRHQFDSIEEMTRVFDITKNFFDAAIPHGTRIHFVMKRFGSSSTWKTFKRLFTSTFLARSIFNNHRYTLYVAKGNTRHDGEADDRLVVKLALQLSESGDNVCVASNDYYRSMSQHWDLPCYYKMIKDDDAVLGEREIHCIHDINELILTRDLDTMKFKFKAERTIGSEKAEITMSHWFGQEILAC</sequence>
<accession>A0A2P1EMN9</accession>
<dbReference type="Proteomes" id="UP000289600">
    <property type="component" value="Segment"/>
</dbReference>
<name>A0A2P1EMN9_9VIRU</name>
<organism evidence="1 2">
    <name type="scientific">Moumouvirus australiensis</name>
    <dbReference type="NCBI Taxonomy" id="2109587"/>
    <lineage>
        <taxon>Viruses</taxon>
        <taxon>Varidnaviria</taxon>
        <taxon>Bamfordvirae</taxon>
        <taxon>Nucleocytoviricota</taxon>
        <taxon>Megaviricetes</taxon>
        <taxon>Imitervirales</taxon>
        <taxon>Mimiviridae</taxon>
        <taxon>Megamimivirinae</taxon>
        <taxon>Moumouvirus</taxon>
        <taxon>Moumouvirus australiense</taxon>
    </lineage>
</organism>
<protein>
    <submittedName>
        <fullName evidence="1">Uncharacterized protein</fullName>
    </submittedName>
</protein>
<keyword evidence="2" id="KW-1185">Reference proteome</keyword>
<evidence type="ECO:0000313" key="2">
    <source>
        <dbReference type="Proteomes" id="UP000289600"/>
    </source>
</evidence>
<evidence type="ECO:0000313" key="1">
    <source>
        <dbReference type="EMBL" id="AVL95175.1"/>
    </source>
</evidence>
<proteinExistence type="predicted"/>